<organism evidence="2">
    <name type="scientific">Pseudomonas putida (strain W619)</name>
    <dbReference type="NCBI Taxonomy" id="390235"/>
    <lineage>
        <taxon>Bacteria</taxon>
        <taxon>Pseudomonadati</taxon>
        <taxon>Pseudomonadota</taxon>
        <taxon>Gammaproteobacteria</taxon>
        <taxon>Pseudomonadales</taxon>
        <taxon>Pseudomonadaceae</taxon>
        <taxon>Pseudomonas</taxon>
    </lineage>
</organism>
<reference evidence="2" key="1">
    <citation type="submission" date="2008-02" db="EMBL/GenBank/DDBJ databases">
        <title>Complete sequence of Psuedomonas putida W619.</title>
        <authorList>
            <consortium name="US DOE Joint Genome Institute"/>
            <person name="Copeland A."/>
            <person name="Lucas S."/>
            <person name="Lapidus A."/>
            <person name="Barry K."/>
            <person name="Detter J.C."/>
            <person name="Glavina del Rio T."/>
            <person name="Dalin E."/>
            <person name="Tice H."/>
            <person name="Pitluck S."/>
            <person name="Chain P."/>
            <person name="Malfatti S."/>
            <person name="Shin M."/>
            <person name="Vergez L."/>
            <person name="Schmutz J."/>
            <person name="Larimer F."/>
            <person name="Land M."/>
            <person name="Hauser L."/>
            <person name="Kyrpides N."/>
            <person name="Kim E."/>
            <person name="Taghavi S."/>
            <person name="Vangronsveld D."/>
            <person name="van der Lelie D."/>
            <person name="Richardson P."/>
        </authorList>
    </citation>
    <scope>NUCLEOTIDE SEQUENCE</scope>
    <source>
        <strain evidence="2">W619</strain>
    </source>
</reference>
<accession>B1JEC4</accession>
<dbReference type="EMBL" id="CP000949">
    <property type="protein sequence ID" value="ACA75384.1"/>
    <property type="molecule type" value="Genomic_DNA"/>
</dbReference>
<proteinExistence type="predicted"/>
<dbReference type="PROSITE" id="PS51257">
    <property type="entry name" value="PROKAR_LIPOPROTEIN"/>
    <property type="match status" value="1"/>
</dbReference>
<dbReference type="AlphaFoldDB" id="B1JEC4"/>
<dbReference type="HOGENOM" id="CLU_028109_0_0_6"/>
<gene>
    <name evidence="2" type="ordered locus">PputW619_4908</name>
</gene>
<feature type="signal peptide" evidence="1">
    <location>
        <begin position="1"/>
        <end position="30"/>
    </location>
</feature>
<name>B1JEC4_PSEPW</name>
<sequence length="535" mass="59041" precursor="true">MKIRCWAVGLMVLGGVVVGGCTSSSHPAMTADTQAPQLFELNKKSDLQVLEQAPGIYPYLNTLINDPASEQVQVVTVNASLVTADTQTLSVPLNSDETVAFKLKRADPPAPGMEGWVGDALRNPDQKPRSVSEVDFDPFTWISLVRKGDQLVGSMYVDGQHYRLEYIGAGQHVLIKEDASKLPAEAAATSDPDVRSLKAAAGQVPHSAHSTIRVLFSSTNEVRERRPTYRQQLLLALQTANQYMINSQVPVTFEVAGFNDVDYCECGKTGVEQFQDFRTAGRELNTQVLQRRAELYADLVTLYTSWPGTGGEASGAVYTIVGNYPSLGHEYGHNLGAMHRWNGNPNAGYNHGYEHADPKFHTIMVTTAYAIPYFSNPNLFYQGVRIGTFEHHDVARRFNERREEIENFYPPMPAVQVTVFDDINMQGDRCTFDLAEDARTTLIEDACGAAWKTKVWSVRVKHFGLGHTLRIGNTSAWHTYTSQTYGGSFDIPTLTGFAHDVPVGLVLTPHGGNLSKKITQVEFIKATASGTDQYR</sequence>
<protein>
    <recommendedName>
        <fullName evidence="3">Reprolysin-like metallo-peptidase family M12B</fullName>
    </recommendedName>
</protein>
<dbReference type="SUPFAM" id="SSF55486">
    <property type="entry name" value="Metalloproteases ('zincins'), catalytic domain"/>
    <property type="match status" value="1"/>
</dbReference>
<dbReference type="KEGG" id="ppw:PputW619_4908"/>
<feature type="chain" id="PRO_5002766268" description="Reprolysin-like metallo-peptidase family M12B" evidence="1">
    <location>
        <begin position="31"/>
        <end position="535"/>
    </location>
</feature>
<evidence type="ECO:0000313" key="2">
    <source>
        <dbReference type="EMBL" id="ACA75384.1"/>
    </source>
</evidence>
<keyword evidence="1" id="KW-0732">Signal</keyword>
<dbReference type="eggNOG" id="COG3291">
    <property type="taxonomic scope" value="Bacteria"/>
</dbReference>
<dbReference type="OrthoDB" id="3976083at2"/>
<evidence type="ECO:0008006" key="3">
    <source>
        <dbReference type="Google" id="ProtNLM"/>
    </source>
</evidence>
<dbReference type="STRING" id="390235.PputW619_4908"/>
<evidence type="ECO:0000256" key="1">
    <source>
        <dbReference type="SAM" id="SignalP"/>
    </source>
</evidence>